<gene>
    <name evidence="11" type="ORF">KUDE01_000821</name>
</gene>
<keyword evidence="8" id="KW-1133">Transmembrane helix</keyword>
<dbReference type="AlphaFoldDB" id="A0AAD9FFN1"/>
<feature type="disulfide bond" evidence="6">
    <location>
        <begin position="383"/>
        <end position="392"/>
    </location>
</feature>
<evidence type="ECO:0000256" key="7">
    <source>
        <dbReference type="SAM" id="MobiDB-lite"/>
    </source>
</evidence>
<dbReference type="FunFam" id="2.10.25.10:FF:000122">
    <property type="entry name" value="Protein crumbs homolog 2"/>
    <property type="match status" value="1"/>
</dbReference>
<protein>
    <submittedName>
        <fullName evidence="11">Delta and Notch-like epidermal growth factor-related receptor</fullName>
    </submittedName>
</protein>
<dbReference type="PROSITE" id="PS50026">
    <property type="entry name" value="EGF_3"/>
    <property type="match status" value="7"/>
</dbReference>
<sequence>MGMCRRPPQMIQSSTAPPLLFLLFLLGSSSSSVLPSAFQLAPDTPAPAQPTPTQATPRPDPCEGRPCLNAGVCLALLEDTWEYKCTCSRGFTGRNCEPWQPKAGQRLLVVSWEADRVTEGLHCVSPELCELTSGTLTLSLEVPEETAVKVVVNASGAPVLWRVNEDGFLRSSILNGTTMWFLQGADGLVVPDHFLPLGQNYFLSVLRVGTPTAPEVTLRLNLTVKASSCVEPGSSFSDPQCSGKGKCITQPSELLIISGLACHGFLLLRGYEGERCQLLVDHCVSEPCKNGATCFSSLAGPRCYCPEGYQGATCEQKVDPCASGPCHNNGTCYAQGPGPLGFGCSCTAGFTGPTCAQLVDFCALNPCAHGVCRSVGNSYRCLCVPGYHGLYCEEEYNECLSAPCQNYATCKDLINAYECVCTTQFEGRHCEIYKDPCLKMRCQNGGRCESEGLNVSCSCQLGYLGEKCEVDVNECESSPCHHGGTCVDQSNGFTCHCPPGWVGPSCEIHLQWKPAHTEDTLTNMPRHSLYIIIGALCVAFVLMLIILIVGICRISRIEYQGSSRHAYQEFYNCRSIDSEFSNAIASIRHARFGKKVKPAMYDATPIAYEDYSPDDKPLVTLIKTKDL</sequence>
<evidence type="ECO:0000256" key="4">
    <source>
        <dbReference type="ARBA" id="ARBA00023157"/>
    </source>
</evidence>
<keyword evidence="5" id="KW-0325">Glycoprotein</keyword>
<feature type="domain" description="EGF-like" evidence="10">
    <location>
        <begin position="395"/>
        <end position="431"/>
    </location>
</feature>
<feature type="disulfide bond" evidence="6">
    <location>
        <begin position="87"/>
        <end position="96"/>
    </location>
</feature>
<feature type="domain" description="EGF-like" evidence="10">
    <location>
        <begin position="58"/>
        <end position="97"/>
    </location>
</feature>
<dbReference type="Proteomes" id="UP001228049">
    <property type="component" value="Unassembled WGS sequence"/>
</dbReference>
<dbReference type="Pfam" id="PF19330">
    <property type="entry name" value="DNER_C"/>
    <property type="match status" value="1"/>
</dbReference>
<dbReference type="GO" id="GO:0005509">
    <property type="term" value="F:calcium ion binding"/>
    <property type="evidence" value="ECO:0007669"/>
    <property type="project" value="InterPro"/>
</dbReference>
<feature type="domain" description="EGF-like" evidence="10">
    <location>
        <begin position="317"/>
        <end position="356"/>
    </location>
</feature>
<keyword evidence="8" id="KW-0472">Membrane</keyword>
<feature type="signal peptide" evidence="9">
    <location>
        <begin position="1"/>
        <end position="31"/>
    </location>
</feature>
<dbReference type="FunFam" id="2.10.25.10:FF:000883">
    <property type="entry name" value="Delta/notch-like EGF repeat containing"/>
    <property type="match status" value="1"/>
</dbReference>
<feature type="disulfide bond" evidence="6">
    <location>
        <begin position="459"/>
        <end position="468"/>
    </location>
</feature>
<keyword evidence="1 6" id="KW-0245">EGF-like domain</keyword>
<feature type="disulfide bond" evidence="6">
    <location>
        <begin position="421"/>
        <end position="430"/>
    </location>
</feature>
<feature type="domain" description="EGF-like" evidence="10">
    <location>
        <begin position="433"/>
        <end position="469"/>
    </location>
</feature>
<dbReference type="FunFam" id="2.10.25.10:FF:000609">
    <property type="entry name" value="delta and Notch-like epidermal growth factor-related receptor"/>
    <property type="match status" value="1"/>
</dbReference>
<dbReference type="InterPro" id="IPR000152">
    <property type="entry name" value="EGF-type_Asp/Asn_hydroxyl_site"/>
</dbReference>
<accession>A0AAD9FFN1</accession>
<feature type="domain" description="EGF-like" evidence="10">
    <location>
        <begin position="358"/>
        <end position="393"/>
    </location>
</feature>
<dbReference type="InterPro" id="IPR001881">
    <property type="entry name" value="EGF-like_Ca-bd_dom"/>
</dbReference>
<comment type="caution">
    <text evidence="11">The sequence shown here is derived from an EMBL/GenBank/DDBJ whole genome shotgun (WGS) entry which is preliminary data.</text>
</comment>
<dbReference type="PROSITE" id="PS00010">
    <property type="entry name" value="ASX_HYDROXYL"/>
    <property type="match status" value="2"/>
</dbReference>
<evidence type="ECO:0000256" key="1">
    <source>
        <dbReference type="ARBA" id="ARBA00022536"/>
    </source>
</evidence>
<evidence type="ECO:0000256" key="2">
    <source>
        <dbReference type="ARBA" id="ARBA00022729"/>
    </source>
</evidence>
<proteinExistence type="predicted"/>
<dbReference type="InterPro" id="IPR000742">
    <property type="entry name" value="EGF"/>
</dbReference>
<dbReference type="SMART" id="SM00179">
    <property type="entry name" value="EGF_CA"/>
    <property type="match status" value="7"/>
</dbReference>
<keyword evidence="2 9" id="KW-0732">Signal</keyword>
<dbReference type="InterPro" id="IPR018097">
    <property type="entry name" value="EGF_Ca-bd_CS"/>
</dbReference>
<name>A0AAD9FFN1_DISEL</name>
<feature type="domain" description="EGF-like" evidence="10">
    <location>
        <begin position="279"/>
        <end position="315"/>
    </location>
</feature>
<feature type="disulfide bond" evidence="6">
    <location>
        <begin position="305"/>
        <end position="314"/>
    </location>
</feature>
<dbReference type="EMBL" id="JASDAP010000007">
    <property type="protein sequence ID" value="KAK1900034.1"/>
    <property type="molecule type" value="Genomic_DNA"/>
</dbReference>
<evidence type="ECO:0000256" key="5">
    <source>
        <dbReference type="ARBA" id="ARBA00023180"/>
    </source>
</evidence>
<dbReference type="PROSITE" id="PS00022">
    <property type="entry name" value="EGF_1"/>
    <property type="match status" value="7"/>
</dbReference>
<feature type="disulfide bond" evidence="6">
    <location>
        <begin position="497"/>
        <end position="506"/>
    </location>
</feature>
<evidence type="ECO:0000256" key="9">
    <source>
        <dbReference type="SAM" id="SignalP"/>
    </source>
</evidence>
<dbReference type="InterPro" id="IPR045769">
    <property type="entry name" value="DNER_C"/>
</dbReference>
<keyword evidence="12" id="KW-1185">Reference proteome</keyword>
<comment type="caution">
    <text evidence="6">Lacks conserved residue(s) required for the propagation of feature annotation.</text>
</comment>
<dbReference type="CDD" id="cd00054">
    <property type="entry name" value="EGF_CA"/>
    <property type="match status" value="6"/>
</dbReference>
<evidence type="ECO:0000256" key="8">
    <source>
        <dbReference type="SAM" id="Phobius"/>
    </source>
</evidence>
<dbReference type="FunFam" id="2.10.25.10:FF:000424">
    <property type="entry name" value="Delta and Notch-like epidermal growth factor-related receptor"/>
    <property type="match status" value="1"/>
</dbReference>
<organism evidence="11 12">
    <name type="scientific">Dissostichus eleginoides</name>
    <name type="common">Patagonian toothfish</name>
    <name type="synonym">Dissostichus amissus</name>
    <dbReference type="NCBI Taxonomy" id="100907"/>
    <lineage>
        <taxon>Eukaryota</taxon>
        <taxon>Metazoa</taxon>
        <taxon>Chordata</taxon>
        <taxon>Craniata</taxon>
        <taxon>Vertebrata</taxon>
        <taxon>Euteleostomi</taxon>
        <taxon>Actinopterygii</taxon>
        <taxon>Neopterygii</taxon>
        <taxon>Teleostei</taxon>
        <taxon>Neoteleostei</taxon>
        <taxon>Acanthomorphata</taxon>
        <taxon>Eupercaria</taxon>
        <taxon>Perciformes</taxon>
        <taxon>Notothenioidei</taxon>
        <taxon>Nototheniidae</taxon>
        <taxon>Dissostichus</taxon>
    </lineage>
</organism>
<dbReference type="FunFam" id="2.10.25.10:FF:000377">
    <property type="entry name" value="Delta/notch like EGF repeat containing"/>
    <property type="match status" value="1"/>
</dbReference>
<evidence type="ECO:0000313" key="12">
    <source>
        <dbReference type="Proteomes" id="UP001228049"/>
    </source>
</evidence>
<reference evidence="11" key="1">
    <citation type="submission" date="2023-04" db="EMBL/GenBank/DDBJ databases">
        <title>Chromosome-level genome of Chaenocephalus aceratus.</title>
        <authorList>
            <person name="Park H."/>
        </authorList>
    </citation>
    <scope>NUCLEOTIDE SEQUENCE</scope>
    <source>
        <strain evidence="11">DE</strain>
        <tissue evidence="11">Muscle</tissue>
    </source>
</reference>
<dbReference type="FunFam" id="2.10.25.10:FF:000597">
    <property type="entry name" value="Delta/notch-like EGF repeat containing"/>
    <property type="match status" value="1"/>
</dbReference>
<keyword evidence="11" id="KW-0675">Receptor</keyword>
<keyword evidence="3" id="KW-0677">Repeat</keyword>
<dbReference type="Pfam" id="PF00008">
    <property type="entry name" value="EGF"/>
    <property type="match status" value="3"/>
</dbReference>
<evidence type="ECO:0000259" key="10">
    <source>
        <dbReference type="PROSITE" id="PS50026"/>
    </source>
</evidence>
<dbReference type="FunFam" id="2.10.25.10:FF:000066">
    <property type="entry name" value="FAT atypical cadherin 4"/>
    <property type="match status" value="1"/>
</dbReference>
<dbReference type="PROSITE" id="PS01187">
    <property type="entry name" value="EGF_CA"/>
    <property type="match status" value="1"/>
</dbReference>
<keyword evidence="4 6" id="KW-1015">Disulfide bond</keyword>
<feature type="disulfide bond" evidence="6">
    <location>
        <begin position="346"/>
        <end position="355"/>
    </location>
</feature>
<evidence type="ECO:0000313" key="11">
    <source>
        <dbReference type="EMBL" id="KAK1900034.1"/>
    </source>
</evidence>
<dbReference type="PRINTS" id="PR00010">
    <property type="entry name" value="EGFBLOOD"/>
</dbReference>
<dbReference type="Gene3D" id="2.10.25.10">
    <property type="entry name" value="Laminin"/>
    <property type="match status" value="7"/>
</dbReference>
<keyword evidence="8" id="KW-0812">Transmembrane</keyword>
<evidence type="ECO:0000256" key="6">
    <source>
        <dbReference type="PROSITE-ProRule" id="PRU00076"/>
    </source>
</evidence>
<evidence type="ECO:0000256" key="3">
    <source>
        <dbReference type="ARBA" id="ARBA00022737"/>
    </source>
</evidence>
<dbReference type="PANTHER" id="PTHR12916">
    <property type="entry name" value="CYTOCHROME C OXIDASE POLYPEPTIDE VIC-2"/>
    <property type="match status" value="1"/>
</dbReference>
<dbReference type="SUPFAM" id="SSF57196">
    <property type="entry name" value="EGF/Laminin"/>
    <property type="match status" value="7"/>
</dbReference>
<feature type="disulfide bond" evidence="6">
    <location>
        <begin position="362"/>
        <end position="372"/>
    </location>
</feature>
<dbReference type="Pfam" id="PF12661">
    <property type="entry name" value="hEGF"/>
    <property type="match status" value="2"/>
</dbReference>
<feature type="transmembrane region" description="Helical" evidence="8">
    <location>
        <begin position="529"/>
        <end position="554"/>
    </location>
</feature>
<dbReference type="PROSITE" id="PS01186">
    <property type="entry name" value="EGF_2"/>
    <property type="match status" value="6"/>
</dbReference>
<feature type="region of interest" description="Disordered" evidence="7">
    <location>
        <begin position="41"/>
        <end position="60"/>
    </location>
</feature>
<feature type="chain" id="PRO_5042202486" evidence="9">
    <location>
        <begin position="32"/>
        <end position="627"/>
    </location>
</feature>
<dbReference type="InterPro" id="IPR013032">
    <property type="entry name" value="EGF-like_CS"/>
</dbReference>
<dbReference type="SMART" id="SM00181">
    <property type="entry name" value="EGF"/>
    <property type="match status" value="7"/>
</dbReference>
<feature type="domain" description="EGF-like" evidence="10">
    <location>
        <begin position="471"/>
        <end position="507"/>
    </location>
</feature>
<dbReference type="PANTHER" id="PTHR12916:SF4">
    <property type="entry name" value="UNINFLATABLE, ISOFORM C"/>
    <property type="match status" value="1"/>
</dbReference>